<reference evidence="2 3" key="1">
    <citation type="journal article" date="2018" name="New Phytol.">
        <title>Phylogenomics of Endogonaceae and evolution of mycorrhizas within Mucoromycota.</title>
        <authorList>
            <person name="Chang Y."/>
            <person name="Desiro A."/>
            <person name="Na H."/>
            <person name="Sandor L."/>
            <person name="Lipzen A."/>
            <person name="Clum A."/>
            <person name="Barry K."/>
            <person name="Grigoriev I.V."/>
            <person name="Martin F.M."/>
            <person name="Stajich J.E."/>
            <person name="Smith M.E."/>
            <person name="Bonito G."/>
            <person name="Spatafora J.W."/>
        </authorList>
    </citation>
    <scope>NUCLEOTIDE SEQUENCE [LARGE SCALE GENOMIC DNA]</scope>
    <source>
        <strain evidence="2 3">AD002</strain>
    </source>
</reference>
<feature type="region of interest" description="Disordered" evidence="1">
    <location>
        <begin position="1"/>
        <end position="22"/>
    </location>
</feature>
<feature type="compositionally biased region" description="Basic and acidic residues" evidence="1">
    <location>
        <begin position="10"/>
        <end position="19"/>
    </location>
</feature>
<dbReference type="AlphaFoldDB" id="A0A433Q4N0"/>
<dbReference type="EMBL" id="RBNJ01014945">
    <property type="protein sequence ID" value="RUS24775.1"/>
    <property type="molecule type" value="Genomic_DNA"/>
</dbReference>
<organism evidence="2 3">
    <name type="scientific">Jimgerdemannia flammicorona</name>
    <dbReference type="NCBI Taxonomy" id="994334"/>
    <lineage>
        <taxon>Eukaryota</taxon>
        <taxon>Fungi</taxon>
        <taxon>Fungi incertae sedis</taxon>
        <taxon>Mucoromycota</taxon>
        <taxon>Mucoromycotina</taxon>
        <taxon>Endogonomycetes</taxon>
        <taxon>Endogonales</taxon>
        <taxon>Endogonaceae</taxon>
        <taxon>Jimgerdemannia</taxon>
    </lineage>
</organism>
<gene>
    <name evidence="2" type="ORF">BC938DRAFT_473085</name>
</gene>
<evidence type="ECO:0000313" key="2">
    <source>
        <dbReference type="EMBL" id="RUS24775.1"/>
    </source>
</evidence>
<evidence type="ECO:0000313" key="3">
    <source>
        <dbReference type="Proteomes" id="UP000274822"/>
    </source>
</evidence>
<proteinExistence type="predicted"/>
<comment type="caution">
    <text evidence="2">The sequence shown here is derived from an EMBL/GenBank/DDBJ whole genome shotgun (WGS) entry which is preliminary data.</text>
</comment>
<evidence type="ECO:0008006" key="4">
    <source>
        <dbReference type="Google" id="ProtNLM"/>
    </source>
</evidence>
<name>A0A433Q4N0_9FUNG</name>
<sequence length="347" mass="40510">MVATKRRIERMKQREERAKPRSPAVPRLLAYFSHVNQTGAPLTTTTDLTANPSILLRLPTDVMLHLFNCAHPSSLDSFTRVNRELRAFALREISHRLHEELKVSTPSQWWLTPGGRRQLVHIFRSRFFDHDPQFACSVCFEPGRALVHPFFPQDKPEVYLCDLCWTTNPKYRVISVNDAVKKFGLSYDDRHLIPYYLFNNPPFQSYSHFPAVAGEKAKRHPYYREADVLRFLAENYDENLLREDRRKAEIKRIDEKLKHQRMLESTVRAALEASAFKDTGPLKNFERKYIHKHILGEVFKKVTVLRGCLQNVQQPLDEVILTIERNILANRANPRVRLALSKWLAAI</sequence>
<evidence type="ECO:0000256" key="1">
    <source>
        <dbReference type="SAM" id="MobiDB-lite"/>
    </source>
</evidence>
<protein>
    <recommendedName>
        <fullName evidence="4">F-box domain-containing protein</fullName>
    </recommendedName>
</protein>
<dbReference type="Proteomes" id="UP000274822">
    <property type="component" value="Unassembled WGS sequence"/>
</dbReference>
<accession>A0A433Q4N0</accession>
<keyword evidence="3" id="KW-1185">Reference proteome</keyword>